<dbReference type="PRINTS" id="PR00722">
    <property type="entry name" value="CHYMOTRYPSIN"/>
</dbReference>
<dbReference type="PRINTS" id="PR00001">
    <property type="entry name" value="GLABLOOD"/>
</dbReference>
<keyword evidence="16" id="KW-0333">Golgi apparatus</keyword>
<evidence type="ECO:0000256" key="11">
    <source>
        <dbReference type="ARBA" id="ARBA00022737"/>
    </source>
</evidence>
<evidence type="ECO:0000256" key="16">
    <source>
        <dbReference type="ARBA" id="ARBA00023034"/>
    </source>
</evidence>
<dbReference type="GeneTree" id="ENSGT00940000154505"/>
<dbReference type="PANTHER" id="PTHR24278:SF0">
    <property type="entry name" value="VITAMIN K-DEPENDENT PROTEIN C"/>
    <property type="match status" value="1"/>
</dbReference>
<dbReference type="FunFam" id="2.10.25.10:FF:000549">
    <property type="entry name" value="Vitamin K-dependent protein C"/>
    <property type="match status" value="1"/>
</dbReference>
<reference evidence="36" key="1">
    <citation type="submission" date="2025-08" db="UniProtKB">
        <authorList>
            <consortium name="Ensembl"/>
        </authorList>
    </citation>
    <scope>IDENTIFICATION</scope>
</reference>
<dbReference type="GO" id="GO:0006508">
    <property type="term" value="P:proteolysis"/>
    <property type="evidence" value="ECO:0007669"/>
    <property type="project" value="UniProtKB-KW"/>
</dbReference>
<dbReference type="Gene3D" id="2.10.25.10">
    <property type="entry name" value="Laminin"/>
    <property type="match status" value="2"/>
</dbReference>
<feature type="disulfide bond" evidence="30">
    <location>
        <begin position="100"/>
        <end position="110"/>
    </location>
</feature>
<dbReference type="PROSITE" id="PS50998">
    <property type="entry name" value="GLA_2"/>
    <property type="match status" value="1"/>
</dbReference>
<keyword evidence="14 31" id="KW-0720">Serine protease</keyword>
<keyword evidence="18" id="KW-0865">Zymogen</keyword>
<dbReference type="GO" id="GO:0007596">
    <property type="term" value="P:blood coagulation"/>
    <property type="evidence" value="ECO:0007669"/>
    <property type="project" value="UniProtKB-KW"/>
</dbReference>
<dbReference type="PROSITE" id="PS00022">
    <property type="entry name" value="EGF_1"/>
    <property type="match status" value="1"/>
</dbReference>
<evidence type="ECO:0000256" key="23">
    <source>
        <dbReference type="ARBA" id="ARBA00037553"/>
    </source>
</evidence>
<proteinExistence type="predicted"/>
<evidence type="ECO:0000256" key="32">
    <source>
        <dbReference type="SAM" id="SignalP"/>
    </source>
</evidence>
<feature type="active site" description="Charge relay system" evidence="29">
    <location>
        <position position="401"/>
    </location>
</feature>
<feature type="signal peptide" evidence="32">
    <location>
        <begin position="1"/>
        <end position="18"/>
    </location>
</feature>
<dbReference type="InterPro" id="IPR000742">
    <property type="entry name" value="EGF"/>
</dbReference>
<dbReference type="InterPro" id="IPR035972">
    <property type="entry name" value="GLA-like_dom_SF"/>
</dbReference>
<keyword evidence="11" id="KW-0677">Repeat</keyword>
<evidence type="ECO:0000256" key="24">
    <source>
        <dbReference type="ARBA" id="ARBA00038995"/>
    </source>
</evidence>
<dbReference type="AlphaFoldDB" id="A0A2K6F4F9"/>
<accession>A0A2K6F4F9</accession>
<feature type="domain" description="Peptidase S1" evidence="34">
    <location>
        <begin position="211"/>
        <end position="449"/>
    </location>
</feature>
<dbReference type="InterPro" id="IPR000294">
    <property type="entry name" value="GLA_domain"/>
</dbReference>
<feature type="chain" id="PRO_5014356482" description="Vitamin K-dependent protein C" evidence="32">
    <location>
        <begin position="19"/>
        <end position="460"/>
    </location>
</feature>
<dbReference type="FunFam" id="2.40.10.10:FF:000256">
    <property type="entry name" value="Vitamin K-dependent protein C"/>
    <property type="match status" value="1"/>
</dbReference>
<keyword evidence="7 31" id="KW-0645">Protease</keyword>
<dbReference type="InterPro" id="IPR001881">
    <property type="entry name" value="EGF-like_Ca-bd_dom"/>
</dbReference>
<evidence type="ECO:0000256" key="18">
    <source>
        <dbReference type="ARBA" id="ARBA00023145"/>
    </source>
</evidence>
<dbReference type="PROSITE" id="PS01186">
    <property type="entry name" value="EGF_2"/>
    <property type="match status" value="1"/>
</dbReference>
<evidence type="ECO:0000256" key="30">
    <source>
        <dbReference type="PROSITE-ProRule" id="PRU00076"/>
    </source>
</evidence>
<name>A0A2K6F4F9_PROCO</name>
<evidence type="ECO:0000256" key="1">
    <source>
        <dbReference type="ARBA" id="ARBA00004240"/>
    </source>
</evidence>
<organism evidence="36 37">
    <name type="scientific">Propithecus coquereli</name>
    <name type="common">Coquerel's sifaka</name>
    <name type="synonym">Propithecus verreauxi coquereli</name>
    <dbReference type="NCBI Taxonomy" id="379532"/>
    <lineage>
        <taxon>Eukaryota</taxon>
        <taxon>Metazoa</taxon>
        <taxon>Chordata</taxon>
        <taxon>Craniata</taxon>
        <taxon>Vertebrata</taxon>
        <taxon>Euteleostomi</taxon>
        <taxon>Mammalia</taxon>
        <taxon>Eutheria</taxon>
        <taxon>Euarchontoglires</taxon>
        <taxon>Primates</taxon>
        <taxon>Strepsirrhini</taxon>
        <taxon>Lemuriformes</taxon>
        <taxon>Indriidae</taxon>
        <taxon>Propithecus</taxon>
    </lineage>
</organism>
<dbReference type="PROSITE" id="PS00011">
    <property type="entry name" value="GLA_1"/>
    <property type="match status" value="1"/>
</dbReference>
<evidence type="ECO:0000313" key="37">
    <source>
        <dbReference type="Proteomes" id="UP000233160"/>
    </source>
</evidence>
<dbReference type="PROSITE" id="PS00134">
    <property type="entry name" value="TRYPSIN_HIS"/>
    <property type="match status" value="1"/>
</dbReference>
<feature type="domain" description="Gla" evidence="35">
    <location>
        <begin position="41"/>
        <end position="87"/>
    </location>
</feature>
<dbReference type="CDD" id="cd00190">
    <property type="entry name" value="Tryp_SPc"/>
    <property type="match status" value="1"/>
</dbReference>
<evidence type="ECO:0000256" key="9">
    <source>
        <dbReference type="ARBA" id="ARBA00022696"/>
    </source>
</evidence>
<dbReference type="EC" id="3.4.21.69" evidence="24"/>
<keyword evidence="9" id="KW-0356">Hemostasis</keyword>
<dbReference type="GO" id="GO:0005615">
    <property type="term" value="C:extracellular space"/>
    <property type="evidence" value="ECO:0007669"/>
    <property type="project" value="TreeGrafter"/>
</dbReference>
<keyword evidence="21" id="KW-0379">Hydroxylation</keyword>
<dbReference type="InterPro" id="IPR050442">
    <property type="entry name" value="Peptidase_S1_coag_factors"/>
</dbReference>
<dbReference type="FunFam" id="2.10.25.10:FF:000567">
    <property type="entry name" value="Vitamin K-dependent protein C"/>
    <property type="match status" value="1"/>
</dbReference>
<keyword evidence="20" id="KW-0325">Glycoprotein</keyword>
<dbReference type="Ensembl" id="ENSPCOT00000019442.1">
    <property type="protein sequence ID" value="ENSPCOP00000008882.1"/>
    <property type="gene ID" value="ENSPCOG00000015756.1"/>
</dbReference>
<dbReference type="GO" id="GO:0004252">
    <property type="term" value="F:serine-type endopeptidase activity"/>
    <property type="evidence" value="ECO:0007669"/>
    <property type="project" value="UniProtKB-EC"/>
</dbReference>
<evidence type="ECO:0000256" key="8">
    <source>
        <dbReference type="ARBA" id="ARBA00022685"/>
    </source>
</evidence>
<evidence type="ECO:0000256" key="28">
    <source>
        <dbReference type="ARBA" id="ARBA00042906"/>
    </source>
</evidence>
<keyword evidence="5" id="KW-0964">Secreted</keyword>
<dbReference type="PROSITE" id="PS50026">
    <property type="entry name" value="EGF_3"/>
    <property type="match status" value="1"/>
</dbReference>
<evidence type="ECO:0000256" key="7">
    <source>
        <dbReference type="ARBA" id="ARBA00022670"/>
    </source>
</evidence>
<dbReference type="InterPro" id="IPR043504">
    <property type="entry name" value="Peptidase_S1_PA_chymotrypsin"/>
</dbReference>
<dbReference type="SMART" id="SM00181">
    <property type="entry name" value="EGF"/>
    <property type="match status" value="2"/>
</dbReference>
<dbReference type="SUPFAM" id="SSF50494">
    <property type="entry name" value="Trypsin-like serine proteases"/>
    <property type="match status" value="1"/>
</dbReference>
<keyword evidence="19 30" id="KW-1015">Disulfide bond</keyword>
<dbReference type="PROSITE" id="PS00135">
    <property type="entry name" value="TRYPSIN_SER"/>
    <property type="match status" value="1"/>
</dbReference>
<keyword evidence="17" id="KW-0094">Blood coagulation</keyword>
<dbReference type="InterPro" id="IPR009003">
    <property type="entry name" value="Peptidase_S1_PA"/>
</dbReference>
<evidence type="ECO:0000256" key="27">
    <source>
        <dbReference type="ARBA" id="ARBA00042403"/>
    </source>
</evidence>
<evidence type="ECO:0000256" key="22">
    <source>
        <dbReference type="ARBA" id="ARBA00036045"/>
    </source>
</evidence>
<evidence type="ECO:0000256" key="25">
    <source>
        <dbReference type="ARBA" id="ARBA00040219"/>
    </source>
</evidence>
<comment type="subcellular location">
    <subcellularLocation>
        <location evidence="1">Endoplasmic reticulum</location>
    </subcellularLocation>
    <subcellularLocation>
        <location evidence="2">Golgi apparatus</location>
    </subcellularLocation>
    <subcellularLocation>
        <location evidence="3">Secreted</location>
    </subcellularLocation>
</comment>
<dbReference type="SUPFAM" id="SSF57630">
    <property type="entry name" value="GLA-domain"/>
    <property type="match status" value="1"/>
</dbReference>
<keyword evidence="4" id="KW-0301">Gamma-carboxyglutamic acid</keyword>
<dbReference type="Proteomes" id="UP000233160">
    <property type="component" value="Unassembled WGS sequence"/>
</dbReference>
<keyword evidence="13" id="KW-0256">Endoplasmic reticulum</keyword>
<evidence type="ECO:0000256" key="21">
    <source>
        <dbReference type="ARBA" id="ARBA00023278"/>
    </source>
</evidence>
<dbReference type="PIRSF" id="PIRSF001143">
    <property type="entry name" value="Factor_X"/>
    <property type="match status" value="1"/>
</dbReference>
<keyword evidence="15" id="KW-0106">Calcium</keyword>
<evidence type="ECO:0000256" key="3">
    <source>
        <dbReference type="ARBA" id="ARBA00004613"/>
    </source>
</evidence>
<evidence type="ECO:0000256" key="4">
    <source>
        <dbReference type="ARBA" id="ARBA00022479"/>
    </source>
</evidence>
<keyword evidence="10 32" id="KW-0732">Signal</keyword>
<evidence type="ECO:0000256" key="29">
    <source>
        <dbReference type="PIRSR" id="PIRSR001143-1"/>
    </source>
</evidence>
<dbReference type="GO" id="GO:0005783">
    <property type="term" value="C:endoplasmic reticulum"/>
    <property type="evidence" value="ECO:0007669"/>
    <property type="project" value="UniProtKB-SubCell"/>
</dbReference>
<evidence type="ECO:0000256" key="6">
    <source>
        <dbReference type="ARBA" id="ARBA00022536"/>
    </source>
</evidence>
<feature type="disulfide bond" evidence="30">
    <location>
        <begin position="121"/>
        <end position="130"/>
    </location>
</feature>
<evidence type="ECO:0000256" key="19">
    <source>
        <dbReference type="ARBA" id="ARBA00023157"/>
    </source>
</evidence>
<dbReference type="PROSITE" id="PS00010">
    <property type="entry name" value="ASX_HYDROXYL"/>
    <property type="match status" value="1"/>
</dbReference>
<feature type="active site" description="Charge relay system" evidence="29">
    <location>
        <position position="298"/>
    </location>
</feature>
<dbReference type="Pfam" id="PF00089">
    <property type="entry name" value="Trypsin"/>
    <property type="match status" value="1"/>
</dbReference>
<evidence type="ECO:0000313" key="36">
    <source>
        <dbReference type="Ensembl" id="ENSPCOP00000008882.1"/>
    </source>
</evidence>
<evidence type="ECO:0000256" key="12">
    <source>
        <dbReference type="ARBA" id="ARBA00022801"/>
    </source>
</evidence>
<evidence type="ECO:0000256" key="17">
    <source>
        <dbReference type="ARBA" id="ARBA00023084"/>
    </source>
</evidence>
<dbReference type="GO" id="GO:0005509">
    <property type="term" value="F:calcium ion binding"/>
    <property type="evidence" value="ECO:0007669"/>
    <property type="project" value="InterPro"/>
</dbReference>
<dbReference type="SMART" id="SM00069">
    <property type="entry name" value="GLA"/>
    <property type="match status" value="1"/>
</dbReference>
<dbReference type="InterPro" id="IPR018097">
    <property type="entry name" value="EGF_Ca-bd_CS"/>
</dbReference>
<dbReference type="PROSITE" id="PS01187">
    <property type="entry name" value="EGF_CA"/>
    <property type="match status" value="1"/>
</dbReference>
<evidence type="ECO:0000256" key="15">
    <source>
        <dbReference type="ARBA" id="ARBA00022837"/>
    </source>
</evidence>
<dbReference type="Gene3D" id="4.10.740.10">
    <property type="entry name" value="Coagulation Factor IX"/>
    <property type="match status" value="1"/>
</dbReference>
<evidence type="ECO:0000256" key="31">
    <source>
        <dbReference type="RuleBase" id="RU363034"/>
    </source>
</evidence>
<dbReference type="InterPro" id="IPR001314">
    <property type="entry name" value="Peptidase_S1A"/>
</dbReference>
<dbReference type="SUPFAM" id="SSF57196">
    <property type="entry name" value="EGF/Laminin"/>
    <property type="match status" value="2"/>
</dbReference>
<dbReference type="Pfam" id="PF14670">
    <property type="entry name" value="FXa_inhibition"/>
    <property type="match status" value="1"/>
</dbReference>
<sequence>MWQLASLLLFVATWGISSAPAPLDSVFSSSQHAHEVLRVKRANTFLEELRPSSLERECTEEICDFEEAKEIFQNVEDTLAFWSKYVDGDQCAARPLEHQCASPCCGHGTCTDGIGGFSCDCGRGWEGRFCQLEVSFSNCSVDNGGCAHYCLEAAGGRRCSCAPGYELGDDHLQCRPAVKFPCGRLWKRMDKKRNYFKRDTEDRADQVDPRLVNGKLTRQGDSPWQVVLLDSKKQLACGAVLIHPSWVLTAAHCMEGSRKLIVRLGEYDLRRWENLELDLGIKEVLIHPNYSRSTTDNDIALLRLDRPATLSQNIVPICLPDSGLAERELTQAGQETVVTGWGYKSSREKDTKRNRTFILNFIKIPVVSRNECMQVMSNMISENMLCAGILGDRQDACEGDSGGPMVTSFRGTWFLVGLVSWGEGCGLLHNYGVYTKVSRYLDWIHSHIRDREASPKGRVP</sequence>
<evidence type="ECO:0000259" key="33">
    <source>
        <dbReference type="PROSITE" id="PS50026"/>
    </source>
</evidence>
<evidence type="ECO:0000259" key="34">
    <source>
        <dbReference type="PROSITE" id="PS50240"/>
    </source>
</evidence>
<dbReference type="Pfam" id="PF00594">
    <property type="entry name" value="Gla"/>
    <property type="match status" value="1"/>
</dbReference>
<dbReference type="CDD" id="cd00054">
    <property type="entry name" value="EGF_CA"/>
    <property type="match status" value="1"/>
</dbReference>
<keyword evidence="6 30" id="KW-0245">EGF-like domain</keyword>
<dbReference type="FunFam" id="2.40.10.10:FF:000365">
    <property type="match status" value="1"/>
</dbReference>
<dbReference type="InterPro" id="IPR018114">
    <property type="entry name" value="TRYPSIN_HIS"/>
</dbReference>
<dbReference type="GO" id="GO:0005796">
    <property type="term" value="C:Golgi lumen"/>
    <property type="evidence" value="ECO:0007669"/>
    <property type="project" value="UniProtKB-ARBA"/>
</dbReference>
<protein>
    <recommendedName>
        <fullName evidence="25">Vitamin K-dependent protein C</fullName>
        <ecNumber evidence="24">3.4.21.69</ecNumber>
    </recommendedName>
    <alternativeName>
        <fullName evidence="28">Anticoagulant protein C</fullName>
    </alternativeName>
    <alternativeName>
        <fullName evidence="26">Autoprothrombin IIA</fullName>
    </alternativeName>
    <alternativeName>
        <fullName evidence="27">Blood coagulation factor XIV</fullName>
    </alternativeName>
</protein>
<reference evidence="36" key="2">
    <citation type="submission" date="2025-09" db="UniProtKB">
        <authorList>
            <consortium name="Ensembl"/>
        </authorList>
    </citation>
    <scope>IDENTIFICATION</scope>
</reference>
<dbReference type="GO" id="GO:0030195">
    <property type="term" value="P:negative regulation of blood coagulation"/>
    <property type="evidence" value="ECO:0007669"/>
    <property type="project" value="TreeGrafter"/>
</dbReference>
<dbReference type="SMART" id="SM00179">
    <property type="entry name" value="EGF_CA"/>
    <property type="match status" value="1"/>
</dbReference>
<dbReference type="PROSITE" id="PS50240">
    <property type="entry name" value="TRYPSIN_DOM"/>
    <property type="match status" value="1"/>
</dbReference>
<keyword evidence="37" id="KW-1185">Reference proteome</keyword>
<evidence type="ECO:0000256" key="10">
    <source>
        <dbReference type="ARBA" id="ARBA00022729"/>
    </source>
</evidence>
<dbReference type="InterPro" id="IPR001254">
    <property type="entry name" value="Trypsin_dom"/>
</dbReference>
<feature type="active site" description="Charge relay system" evidence="29">
    <location>
        <position position="252"/>
    </location>
</feature>
<feature type="domain" description="EGF-like" evidence="33">
    <location>
        <begin position="96"/>
        <end position="131"/>
    </location>
</feature>
<dbReference type="InterPro" id="IPR017857">
    <property type="entry name" value="Coagulation_fac-like_Gla_dom"/>
</dbReference>
<dbReference type="Gene3D" id="2.40.10.10">
    <property type="entry name" value="Trypsin-like serine proteases"/>
    <property type="match status" value="2"/>
</dbReference>
<comment type="caution">
    <text evidence="30">Lacks conserved residue(s) required for the propagation of feature annotation.</text>
</comment>
<dbReference type="InterPro" id="IPR000152">
    <property type="entry name" value="EGF-type_Asp/Asn_hydroxyl_site"/>
</dbReference>
<dbReference type="InterPro" id="IPR033116">
    <property type="entry name" value="TRYPSIN_SER"/>
</dbReference>
<dbReference type="FunFam" id="4.10.740.10:FF:000001">
    <property type="entry name" value="vitamin K-dependent protein S"/>
    <property type="match status" value="1"/>
</dbReference>
<comment type="catalytic activity">
    <reaction evidence="22">
        <text>Degradation of blood coagulation factors Va and VIIIa.</text>
        <dbReference type="EC" id="3.4.21.69"/>
    </reaction>
</comment>
<dbReference type="InterPro" id="IPR012224">
    <property type="entry name" value="Pept_S1A_FX"/>
</dbReference>
<keyword evidence="8" id="KW-0165">Cleavage on pair of basic residues</keyword>
<evidence type="ECO:0000259" key="35">
    <source>
        <dbReference type="PROSITE" id="PS50998"/>
    </source>
</evidence>
<evidence type="ECO:0000256" key="20">
    <source>
        <dbReference type="ARBA" id="ARBA00023180"/>
    </source>
</evidence>
<evidence type="ECO:0000256" key="2">
    <source>
        <dbReference type="ARBA" id="ARBA00004555"/>
    </source>
</evidence>
<keyword evidence="12 31" id="KW-0378">Hydrolase</keyword>
<evidence type="ECO:0000256" key="13">
    <source>
        <dbReference type="ARBA" id="ARBA00022824"/>
    </source>
</evidence>
<comment type="function">
    <text evidence="23">Protein C is a vitamin K-dependent serine protease that regulates blood coagulation by inactivating factors Va and VIIIa in the presence of calcium ions and phospholipids. Exerts a protective effect on the endothelial cell barrier function.</text>
</comment>
<evidence type="ECO:0000256" key="14">
    <source>
        <dbReference type="ARBA" id="ARBA00022825"/>
    </source>
</evidence>
<dbReference type="SMART" id="SM00020">
    <property type="entry name" value="Tryp_SPc"/>
    <property type="match status" value="1"/>
</dbReference>
<evidence type="ECO:0000256" key="5">
    <source>
        <dbReference type="ARBA" id="ARBA00022525"/>
    </source>
</evidence>
<gene>
    <name evidence="36" type="primary">PROC</name>
</gene>
<dbReference type="PANTHER" id="PTHR24278">
    <property type="entry name" value="COAGULATION FACTOR"/>
    <property type="match status" value="1"/>
</dbReference>
<evidence type="ECO:0000256" key="26">
    <source>
        <dbReference type="ARBA" id="ARBA00041306"/>
    </source>
</evidence>